<dbReference type="EMBL" id="CP013188">
    <property type="protein sequence ID" value="ALO44031.1"/>
    <property type="molecule type" value="Genomic_DNA"/>
</dbReference>
<protein>
    <submittedName>
        <fullName evidence="6">LysR family transcriptional regulator</fullName>
    </submittedName>
</protein>
<comment type="similarity">
    <text evidence="1">Belongs to the LysR transcriptional regulatory family.</text>
</comment>
<proteinExistence type="inferred from homology"/>
<keyword evidence="3" id="KW-0238">DNA-binding</keyword>
<dbReference type="Gene3D" id="1.10.10.10">
    <property type="entry name" value="Winged helix-like DNA-binding domain superfamily/Winged helix DNA-binding domain"/>
    <property type="match status" value="1"/>
</dbReference>
<accession>A0A0S2K7S3</accession>
<dbReference type="GO" id="GO:0003700">
    <property type="term" value="F:DNA-binding transcription factor activity"/>
    <property type="evidence" value="ECO:0007669"/>
    <property type="project" value="InterPro"/>
</dbReference>
<dbReference type="InterPro" id="IPR036388">
    <property type="entry name" value="WH-like_DNA-bd_sf"/>
</dbReference>
<dbReference type="FunFam" id="1.10.10.10:FF:000001">
    <property type="entry name" value="LysR family transcriptional regulator"/>
    <property type="match status" value="1"/>
</dbReference>
<sequence>MNVSLPALKAFESAARLGSFKAAATELAISPTAVSHHINNLEQRLSVNLFIRETRKVTLTATGRQLADATNQGFNIIQAGIDKVTAKDNLINVATTSSFAALVLIPALHHFYQQYPQITVNITSGEQLTTDNFTLPVRFGIREQQNQADIIKCEQFNLFSAPHIADKFINNESVTIYTTKWKNNALPNAPLEDWLALNALQDKHVVVKYFDQELFGIQQAMLENAYVFCSYTLTQGYRQAGLLAELNTQAIDSAFCYYIENKQKNTTRHNHVFIEWLDNLML</sequence>
<feature type="domain" description="HTH lysR-type" evidence="5">
    <location>
        <begin position="1"/>
        <end position="60"/>
    </location>
</feature>
<dbReference type="OrthoDB" id="345413at2"/>
<keyword evidence="7" id="KW-1185">Reference proteome</keyword>
<dbReference type="GO" id="GO:0043565">
    <property type="term" value="F:sequence-specific DNA binding"/>
    <property type="evidence" value="ECO:0007669"/>
    <property type="project" value="TreeGrafter"/>
</dbReference>
<dbReference type="PROSITE" id="PS50931">
    <property type="entry name" value="HTH_LYSR"/>
    <property type="match status" value="1"/>
</dbReference>
<dbReference type="AlphaFoldDB" id="A0A0S2K7S3"/>
<dbReference type="PANTHER" id="PTHR30537">
    <property type="entry name" value="HTH-TYPE TRANSCRIPTIONAL REGULATOR"/>
    <property type="match status" value="1"/>
</dbReference>
<dbReference type="KEGG" id="pphe:PP2015_3557"/>
<dbReference type="SUPFAM" id="SSF46785">
    <property type="entry name" value="Winged helix' DNA-binding domain"/>
    <property type="match status" value="1"/>
</dbReference>
<dbReference type="PANTHER" id="PTHR30537:SF58">
    <property type="entry name" value="HTH-TYPE TRANSCRIPTIONAL REGULATOR PERR"/>
    <property type="match status" value="1"/>
</dbReference>
<dbReference type="PATRIC" id="fig|161398.10.peg.3626"/>
<dbReference type="Proteomes" id="UP000061457">
    <property type="component" value="Chromosome II"/>
</dbReference>
<dbReference type="InterPro" id="IPR000847">
    <property type="entry name" value="LysR_HTH_N"/>
</dbReference>
<dbReference type="STRING" id="161398.PP2015_3557"/>
<evidence type="ECO:0000256" key="4">
    <source>
        <dbReference type="ARBA" id="ARBA00023163"/>
    </source>
</evidence>
<dbReference type="SUPFAM" id="SSF53850">
    <property type="entry name" value="Periplasmic binding protein-like II"/>
    <property type="match status" value="1"/>
</dbReference>
<dbReference type="RefSeq" id="WP_058031920.1">
    <property type="nucleotide sequence ID" value="NZ_CP013188.1"/>
</dbReference>
<keyword evidence="2" id="KW-0805">Transcription regulation</keyword>
<dbReference type="InterPro" id="IPR058163">
    <property type="entry name" value="LysR-type_TF_proteobact-type"/>
</dbReference>
<dbReference type="Pfam" id="PF00126">
    <property type="entry name" value="HTH_1"/>
    <property type="match status" value="1"/>
</dbReference>
<keyword evidence="4" id="KW-0804">Transcription</keyword>
<name>A0A0S2K7S3_9GAMM</name>
<organism evidence="6 7">
    <name type="scientific">Pseudoalteromonas phenolica</name>
    <dbReference type="NCBI Taxonomy" id="161398"/>
    <lineage>
        <taxon>Bacteria</taxon>
        <taxon>Pseudomonadati</taxon>
        <taxon>Pseudomonadota</taxon>
        <taxon>Gammaproteobacteria</taxon>
        <taxon>Alteromonadales</taxon>
        <taxon>Pseudoalteromonadaceae</taxon>
        <taxon>Pseudoalteromonas</taxon>
    </lineage>
</organism>
<reference evidence="6 7" key="1">
    <citation type="submission" date="2015-11" db="EMBL/GenBank/DDBJ databases">
        <authorList>
            <person name="Zhang Y."/>
            <person name="Guo Z."/>
        </authorList>
    </citation>
    <scope>NUCLEOTIDE SEQUENCE [LARGE SCALE GENOMIC DNA]</scope>
    <source>
        <strain evidence="6 7">KCTC 12086</strain>
    </source>
</reference>
<evidence type="ECO:0000256" key="2">
    <source>
        <dbReference type="ARBA" id="ARBA00023015"/>
    </source>
</evidence>
<evidence type="ECO:0000313" key="7">
    <source>
        <dbReference type="Proteomes" id="UP000061457"/>
    </source>
</evidence>
<gene>
    <name evidence="6" type="ORF">PP2015_3557</name>
</gene>
<evidence type="ECO:0000313" key="6">
    <source>
        <dbReference type="EMBL" id="ALO44031.1"/>
    </source>
</evidence>
<evidence type="ECO:0000256" key="3">
    <source>
        <dbReference type="ARBA" id="ARBA00023125"/>
    </source>
</evidence>
<evidence type="ECO:0000256" key="1">
    <source>
        <dbReference type="ARBA" id="ARBA00009437"/>
    </source>
</evidence>
<dbReference type="InterPro" id="IPR036390">
    <property type="entry name" value="WH_DNA-bd_sf"/>
</dbReference>
<dbReference type="Gene3D" id="3.40.190.10">
    <property type="entry name" value="Periplasmic binding protein-like II"/>
    <property type="match status" value="2"/>
</dbReference>
<dbReference type="GO" id="GO:0006351">
    <property type="term" value="P:DNA-templated transcription"/>
    <property type="evidence" value="ECO:0007669"/>
    <property type="project" value="TreeGrafter"/>
</dbReference>
<evidence type="ECO:0000259" key="5">
    <source>
        <dbReference type="PROSITE" id="PS50931"/>
    </source>
</evidence>